<dbReference type="Proteomes" id="UP000288216">
    <property type="component" value="Unassembled WGS sequence"/>
</dbReference>
<evidence type="ECO:0000256" key="9">
    <source>
        <dbReference type="ARBA" id="ARBA00023136"/>
    </source>
</evidence>
<dbReference type="Gene3D" id="3.90.190.10">
    <property type="entry name" value="Protein tyrosine phosphatase superfamily"/>
    <property type="match status" value="1"/>
</dbReference>
<evidence type="ECO:0000256" key="2">
    <source>
        <dbReference type="ARBA" id="ARBA00013064"/>
    </source>
</evidence>
<comment type="subcellular location">
    <subcellularLocation>
        <location evidence="1">Membrane</location>
        <topology evidence="1">Single-pass type I membrane protein</topology>
    </subcellularLocation>
</comment>
<feature type="domain" description="Fibronectin type-III" evidence="16">
    <location>
        <begin position="796"/>
        <end position="886"/>
    </location>
</feature>
<evidence type="ECO:0000256" key="6">
    <source>
        <dbReference type="ARBA" id="ARBA00022801"/>
    </source>
</evidence>
<comment type="catalytic activity">
    <reaction evidence="12">
        <text>O-phospho-L-tyrosyl-[protein] + H2O = L-tyrosyl-[protein] + phosphate</text>
        <dbReference type="Rhea" id="RHEA:10684"/>
        <dbReference type="Rhea" id="RHEA-COMP:10136"/>
        <dbReference type="Rhea" id="RHEA-COMP:20101"/>
        <dbReference type="ChEBI" id="CHEBI:15377"/>
        <dbReference type="ChEBI" id="CHEBI:43474"/>
        <dbReference type="ChEBI" id="CHEBI:46858"/>
        <dbReference type="ChEBI" id="CHEBI:61978"/>
        <dbReference type="EC" id="3.1.3.48"/>
    </reaction>
</comment>
<dbReference type="InterPro" id="IPR041201">
    <property type="entry name" value="PTPRJ_TM"/>
</dbReference>
<dbReference type="InterPro" id="IPR000387">
    <property type="entry name" value="Tyr_Pase_dom"/>
</dbReference>
<dbReference type="SUPFAM" id="SSF49265">
    <property type="entry name" value="Fibronectin type III"/>
    <property type="match status" value="9"/>
</dbReference>
<feature type="transmembrane region" description="Helical" evidence="13">
    <location>
        <begin position="1407"/>
        <end position="1432"/>
    </location>
</feature>
<dbReference type="PRINTS" id="PR00700">
    <property type="entry name" value="PRTYPHPHTASE"/>
</dbReference>
<evidence type="ECO:0000256" key="11">
    <source>
        <dbReference type="ARBA" id="ARBA00025789"/>
    </source>
</evidence>
<dbReference type="PANTHER" id="PTHR46957">
    <property type="entry name" value="CYTOKINE RECEPTOR"/>
    <property type="match status" value="1"/>
</dbReference>
<dbReference type="GO" id="GO:0032502">
    <property type="term" value="P:developmental process"/>
    <property type="evidence" value="ECO:0007669"/>
    <property type="project" value="UniProtKB-ARBA"/>
</dbReference>
<dbReference type="Pfam" id="PF00041">
    <property type="entry name" value="fn3"/>
    <property type="match status" value="12"/>
</dbReference>
<dbReference type="PROSITE" id="PS50056">
    <property type="entry name" value="TYR_PHOSPHATASE_2"/>
    <property type="match status" value="1"/>
</dbReference>
<feature type="domain" description="Fibronectin type-III" evidence="16">
    <location>
        <begin position="1158"/>
        <end position="1253"/>
    </location>
</feature>
<comment type="caution">
    <text evidence="17">The sequence shown here is derived from an EMBL/GenBank/DDBJ whole genome shotgun (WGS) entry which is preliminary data.</text>
</comment>
<dbReference type="InterPro" id="IPR013783">
    <property type="entry name" value="Ig-like_fold"/>
</dbReference>
<dbReference type="InterPro" id="IPR036116">
    <property type="entry name" value="FN3_sf"/>
</dbReference>
<comment type="similarity">
    <text evidence="11">Belongs to the protein-tyrosine phosphatase family. Receptor class 3 subfamily.</text>
</comment>
<feature type="domain" description="Fibronectin type-III" evidence="16">
    <location>
        <begin position="618"/>
        <end position="705"/>
    </location>
</feature>
<feature type="domain" description="Fibronectin type-III" evidence="16">
    <location>
        <begin position="346"/>
        <end position="434"/>
    </location>
</feature>
<evidence type="ECO:0000256" key="1">
    <source>
        <dbReference type="ARBA" id="ARBA00004479"/>
    </source>
</evidence>
<dbReference type="GO" id="GO:0043235">
    <property type="term" value="C:receptor complex"/>
    <property type="evidence" value="ECO:0007669"/>
    <property type="project" value="TreeGrafter"/>
</dbReference>
<organism evidence="17 18">
    <name type="scientific">Scyliorhinus torazame</name>
    <name type="common">Cloudy catshark</name>
    <name type="synonym">Catulus torazame</name>
    <dbReference type="NCBI Taxonomy" id="75743"/>
    <lineage>
        <taxon>Eukaryota</taxon>
        <taxon>Metazoa</taxon>
        <taxon>Chordata</taxon>
        <taxon>Craniata</taxon>
        <taxon>Vertebrata</taxon>
        <taxon>Chondrichthyes</taxon>
        <taxon>Elasmobranchii</taxon>
        <taxon>Galeomorphii</taxon>
        <taxon>Galeoidea</taxon>
        <taxon>Carcharhiniformes</taxon>
        <taxon>Scyliorhinidae</taxon>
        <taxon>Scyliorhinus</taxon>
    </lineage>
</organism>
<dbReference type="FunFam" id="3.90.190.10:FF:000009">
    <property type="entry name" value="Receptor-type tyrosine-protein phosphatase beta"/>
    <property type="match status" value="1"/>
</dbReference>
<dbReference type="PROSITE" id="PS50853">
    <property type="entry name" value="FN3"/>
    <property type="match status" value="11"/>
</dbReference>
<evidence type="ECO:0000256" key="4">
    <source>
        <dbReference type="ARBA" id="ARBA00022729"/>
    </source>
</evidence>
<feature type="domain" description="Tyrosine specific protein phosphatases" evidence="15">
    <location>
        <begin position="1653"/>
        <end position="1726"/>
    </location>
</feature>
<dbReference type="SUPFAM" id="SSF52799">
    <property type="entry name" value="(Phosphotyrosine protein) phosphatases II"/>
    <property type="match status" value="1"/>
</dbReference>
<dbReference type="InterPro" id="IPR050713">
    <property type="entry name" value="RTP_Phos/Ushers"/>
</dbReference>
<feature type="domain" description="Fibronectin type-III" evidence="16">
    <location>
        <begin position="1071"/>
        <end position="1157"/>
    </location>
</feature>
<dbReference type="SMART" id="SM00060">
    <property type="entry name" value="FN3"/>
    <property type="match status" value="15"/>
</dbReference>
<feature type="domain" description="Fibronectin type-III" evidence="16">
    <location>
        <begin position="889"/>
        <end position="984"/>
    </location>
</feature>
<evidence type="ECO:0000256" key="5">
    <source>
        <dbReference type="ARBA" id="ARBA00022737"/>
    </source>
</evidence>
<keyword evidence="5" id="KW-0677">Repeat</keyword>
<feature type="domain" description="Tyrosine-protein phosphatase" evidence="14">
    <location>
        <begin position="1478"/>
        <end position="1735"/>
    </location>
</feature>
<sequence length="1769" mass="194021">MYLCNYWSIVTAEPPAKPGNIMVTNITNASISLSWDRPAGMNATQYNFSITYRPNGTDPKILAVNFITITDLLSGTNYTITVVTIANGTDSEPVVTSVFTKPNAVANLTLGKRNNSSITLNWARPLDHKPEYRYRVQTNGDPTSNIIVALETVTVAQLNAGTNYNFSVFTLTADNTSSDPTTVSLTTEPNAVANLTLVNRNTTSITLSWARPLDHKSEYRYRVQTNGDPTSNIIVALETVTVAQLNPGTNYNFSVFTLTADTTSSDPTTVSLTTDYKEGYQFTVMTTGNPNPTGDNGNITVRSANATIKGLTSGTTYNFTITTLTADGTQGDSVMESSYTKPAAIAPGNISVDNNRTMDTLIVSWVPPPGNVEKFFVNVQDVITSDSRTNSTDSTSPVTFTKLRPGRVYNITVITNSGPFNVTSVSVPGITFPSTPGAINVANFSTNSISLNWGAPADMDVEQYTFNVTYHNGLTTESITKNINSTTISNLTSGTNYSISVATIGPGNLQSGFVSTFHFTKPNPVRDIQIVDVGTDTITLNWTQPIEDRKDYSYTVVTMKSDASSGDNRNQTVAMKNVTVKDLIPGIRYTFTITTLAADGTQADSVTISSYTKPVQIPQNNITVSNRTTDKLTVSWIPPLGNVEKFFVIIQDALNSYRQTNSTDSTSPVTFTELQPGRVYNITVTTSSGPFNVTSNIVQGITVPSIPGTINVVTFSTNSISLNWEAPAHMDNGSYTFNVTYRNDSVTESMTVNVNSTTISSLISGTKYTISVATIGPGQLQSAFVLKIQFTKPNPVKNLQIVQIDTNSITLRWTRPDQYKAEYRYRILTDGNPAPIVNYGNQTITNETLSVMGLTPGTNYTFSIITLAEDGTPADPVFVANYTEPVKIPSENITLSNENTTDSLTVSWIHPPGRVENFIIDINDTQNPEALMNRTTVPSLTNKIVFSSLRPGRLYRVMVTTMSGPHYITSDPVTKATIPSTPGTIVVTNITNSTIEFGWSRPENMDIGTYNFTVTYNTQTSNVMSHSVEDNKTIIPGLDSGTKYTITVFTTIRENLNSISVTKPLFTKPNPIRNLNVANSDTTSINLTWDAPFGYKNNYQYRVKTDGSPSSNTTVKTNSSTVSGLTSGARFTFTVLTLVANTIEGNSVSLNHCTDAAAISSLKCEGVDRNPILRLNWACPSGVYSSFRIDAANAAVDGTLTANSSTCPQEDTFFALTNVTFFTNYSVNVTTLSCGGPSVPTNVVCRSGISRPSQPPGKLELSEISVTHKTIKFTIQEGAFNSDNGPIEAIAVIVTKDQSSNSPDGNALQTAFSTTVSTYVTYIIELQSTTSNTRGPALAAPLPVNIGNNSKSHGYVNQELTPLTPYRFSLAGFTKIKFNSDKISSSESIYSVYIYSETVTMQQDPDVVVGAVVGTILGAIIIVLLVGMLFWWKKRTKSNNKELTQLPISNIRVARNAINVDYFEGYFSKQHADSDCGFAEEYEELKPVGLLQSTQAAQLPLNKPKNRYNNVLPYDVSRVKLSVTEDPSNDYINANFVPGYNLNKEFIAAQGPLLNTVSDFWRMIWEHNVPAIIMLTKCVEQGRAKCEQYWPTERPHIYEDKTVTMTSELVLQDWTIRDFTIVKEKSKENRALRHFHFTGWPDHGVPSTTEVLIDFRNLVRQYINQYPKNGPSVVHCSAGVGRTGTFICIDHMIYQIDNNRQVDIWATVHQLRMHRPLMVQTESQYVFLNQCAMEYIRANKPQTDTIYQNTSSLIYENTSAIHAANGHVF</sequence>
<dbReference type="InterPro" id="IPR003595">
    <property type="entry name" value="Tyr_Pase_cat"/>
</dbReference>
<feature type="domain" description="Fibronectin type-III" evidence="16">
    <location>
        <begin position="191"/>
        <end position="279"/>
    </location>
</feature>
<dbReference type="InterPro" id="IPR029021">
    <property type="entry name" value="Prot-tyrosine_phosphatase-like"/>
</dbReference>
<evidence type="ECO:0000259" key="16">
    <source>
        <dbReference type="PROSITE" id="PS50853"/>
    </source>
</evidence>
<dbReference type="InterPro" id="IPR000242">
    <property type="entry name" value="PTP_cat"/>
</dbReference>
<dbReference type="OMA" id="LNWIKPV"/>
<feature type="domain" description="Fibronectin type-III" evidence="16">
    <location>
        <begin position="525"/>
        <end position="615"/>
    </location>
</feature>
<dbReference type="STRING" id="75743.A0A401P732"/>
<evidence type="ECO:0000256" key="12">
    <source>
        <dbReference type="ARBA" id="ARBA00051722"/>
    </source>
</evidence>
<evidence type="ECO:0000313" key="18">
    <source>
        <dbReference type="Proteomes" id="UP000288216"/>
    </source>
</evidence>
<evidence type="ECO:0000259" key="14">
    <source>
        <dbReference type="PROSITE" id="PS50055"/>
    </source>
</evidence>
<proteinExistence type="inferred from homology"/>
<dbReference type="Gene3D" id="2.60.40.10">
    <property type="entry name" value="Immunoglobulins"/>
    <property type="match status" value="13"/>
</dbReference>
<protein>
    <recommendedName>
        <fullName evidence="2">protein-tyrosine-phosphatase</fullName>
        <ecNumber evidence="2">3.1.3.48</ecNumber>
    </recommendedName>
</protein>
<dbReference type="PROSITE" id="PS00383">
    <property type="entry name" value="TYR_PHOSPHATASE_1"/>
    <property type="match status" value="1"/>
</dbReference>
<dbReference type="InterPro" id="IPR003961">
    <property type="entry name" value="FN3_dom"/>
</dbReference>
<keyword evidence="4" id="KW-0732">Signal</keyword>
<feature type="domain" description="Fibronectin type-III" evidence="16">
    <location>
        <begin position="435"/>
        <end position="524"/>
    </location>
</feature>
<evidence type="ECO:0000256" key="3">
    <source>
        <dbReference type="ARBA" id="ARBA00022692"/>
    </source>
</evidence>
<keyword evidence="9 13" id="KW-0472">Membrane</keyword>
<dbReference type="SMART" id="SM00194">
    <property type="entry name" value="PTPc"/>
    <property type="match status" value="1"/>
</dbReference>
<keyword evidence="10" id="KW-0325">Glycoprotein</keyword>
<dbReference type="Pfam" id="PF18861">
    <property type="entry name" value="PTP_tm"/>
    <property type="match status" value="1"/>
</dbReference>
<dbReference type="EMBL" id="BFAA01001668">
    <property type="protein sequence ID" value="GCB68934.1"/>
    <property type="molecule type" value="Genomic_DNA"/>
</dbReference>
<keyword evidence="18" id="KW-1185">Reference proteome</keyword>
<feature type="domain" description="Fibronectin type-III" evidence="16">
    <location>
        <begin position="706"/>
        <end position="795"/>
    </location>
</feature>
<evidence type="ECO:0000256" key="7">
    <source>
        <dbReference type="ARBA" id="ARBA00022912"/>
    </source>
</evidence>
<dbReference type="CDD" id="cd00063">
    <property type="entry name" value="FN3"/>
    <property type="match status" value="12"/>
</dbReference>
<dbReference type="PANTHER" id="PTHR46957:SF5">
    <property type="entry name" value="PROTEIN-TYROSINE-PHOSPHATASE"/>
    <property type="match status" value="1"/>
</dbReference>
<evidence type="ECO:0000256" key="13">
    <source>
        <dbReference type="SAM" id="Phobius"/>
    </source>
</evidence>
<evidence type="ECO:0000313" key="17">
    <source>
        <dbReference type="EMBL" id="GCB68934.1"/>
    </source>
</evidence>
<reference evidence="17 18" key="1">
    <citation type="journal article" date="2018" name="Nat. Ecol. Evol.">
        <title>Shark genomes provide insights into elasmobranch evolution and the origin of vertebrates.</title>
        <authorList>
            <person name="Hara Y"/>
            <person name="Yamaguchi K"/>
            <person name="Onimaru K"/>
            <person name="Kadota M"/>
            <person name="Koyanagi M"/>
            <person name="Keeley SD"/>
            <person name="Tatsumi K"/>
            <person name="Tanaka K"/>
            <person name="Motone F"/>
            <person name="Kageyama Y"/>
            <person name="Nozu R"/>
            <person name="Adachi N"/>
            <person name="Nishimura O"/>
            <person name="Nakagawa R"/>
            <person name="Tanegashima C"/>
            <person name="Kiyatake I"/>
            <person name="Matsumoto R"/>
            <person name="Murakumo K"/>
            <person name="Nishida K"/>
            <person name="Terakita A"/>
            <person name="Kuratani S"/>
            <person name="Sato K"/>
            <person name="Hyodo S Kuraku.S."/>
        </authorList>
    </citation>
    <scope>NUCLEOTIDE SEQUENCE [LARGE SCALE GENOMIC DNA]</scope>
</reference>
<name>A0A401P732_SCYTO</name>
<gene>
    <name evidence="17" type="ORF">scyTo_0005389</name>
</gene>
<accession>A0A401P732</accession>
<evidence type="ECO:0000256" key="10">
    <source>
        <dbReference type="ARBA" id="ARBA00023180"/>
    </source>
</evidence>
<dbReference type="GO" id="GO:0016020">
    <property type="term" value="C:membrane"/>
    <property type="evidence" value="ECO:0007669"/>
    <property type="project" value="UniProtKB-SubCell"/>
</dbReference>
<dbReference type="OrthoDB" id="10253954at2759"/>
<keyword evidence="7" id="KW-0904">Protein phosphatase</keyword>
<dbReference type="GO" id="GO:0004725">
    <property type="term" value="F:protein tyrosine phosphatase activity"/>
    <property type="evidence" value="ECO:0007669"/>
    <property type="project" value="UniProtKB-EC"/>
</dbReference>
<dbReference type="Pfam" id="PF00102">
    <property type="entry name" value="Y_phosphatase"/>
    <property type="match status" value="1"/>
</dbReference>
<evidence type="ECO:0000256" key="8">
    <source>
        <dbReference type="ARBA" id="ARBA00022989"/>
    </source>
</evidence>
<dbReference type="SMART" id="SM00404">
    <property type="entry name" value="PTPc_motif"/>
    <property type="match status" value="1"/>
</dbReference>
<dbReference type="PROSITE" id="PS50055">
    <property type="entry name" value="TYR_PHOSPHATASE_PTP"/>
    <property type="match status" value="1"/>
</dbReference>
<evidence type="ECO:0000259" key="15">
    <source>
        <dbReference type="PROSITE" id="PS50056"/>
    </source>
</evidence>
<dbReference type="EC" id="3.1.3.48" evidence="2"/>
<feature type="domain" description="Fibronectin type-III" evidence="16">
    <location>
        <begin position="17"/>
        <end position="104"/>
    </location>
</feature>
<keyword evidence="6" id="KW-0378">Hydrolase</keyword>
<keyword evidence="8 13" id="KW-1133">Transmembrane helix</keyword>
<keyword evidence="3 13" id="KW-0812">Transmembrane</keyword>
<dbReference type="InterPro" id="IPR016130">
    <property type="entry name" value="Tyr_Pase_AS"/>
</dbReference>